<name>A0ACB9BMR1_CICIN</name>
<reference evidence="1 2" key="2">
    <citation type="journal article" date="2022" name="Mol. Ecol. Resour.">
        <title>The genomes of chicory, endive, great burdock and yacon provide insights into Asteraceae paleo-polyploidization history and plant inulin production.</title>
        <authorList>
            <person name="Fan W."/>
            <person name="Wang S."/>
            <person name="Wang H."/>
            <person name="Wang A."/>
            <person name="Jiang F."/>
            <person name="Liu H."/>
            <person name="Zhao H."/>
            <person name="Xu D."/>
            <person name="Zhang Y."/>
        </authorList>
    </citation>
    <scope>NUCLEOTIDE SEQUENCE [LARGE SCALE GENOMIC DNA]</scope>
    <source>
        <strain evidence="2">cv. Punajuju</strain>
        <tissue evidence="1">Leaves</tissue>
    </source>
</reference>
<keyword evidence="2" id="KW-1185">Reference proteome</keyword>
<protein>
    <submittedName>
        <fullName evidence="1">Uncharacterized protein</fullName>
    </submittedName>
</protein>
<comment type="caution">
    <text evidence="1">The sequence shown here is derived from an EMBL/GenBank/DDBJ whole genome shotgun (WGS) entry which is preliminary data.</text>
</comment>
<gene>
    <name evidence="1" type="ORF">L2E82_34785</name>
</gene>
<reference evidence="2" key="1">
    <citation type="journal article" date="2022" name="Mol. Ecol. Resour.">
        <title>The genomes of chicory, endive, great burdock and yacon provide insights into Asteraceae palaeo-polyploidization history and plant inulin production.</title>
        <authorList>
            <person name="Fan W."/>
            <person name="Wang S."/>
            <person name="Wang H."/>
            <person name="Wang A."/>
            <person name="Jiang F."/>
            <person name="Liu H."/>
            <person name="Zhao H."/>
            <person name="Xu D."/>
            <person name="Zhang Y."/>
        </authorList>
    </citation>
    <scope>NUCLEOTIDE SEQUENCE [LARGE SCALE GENOMIC DNA]</scope>
    <source>
        <strain evidence="2">cv. Punajuju</strain>
    </source>
</reference>
<organism evidence="1 2">
    <name type="scientific">Cichorium intybus</name>
    <name type="common">Chicory</name>
    <dbReference type="NCBI Taxonomy" id="13427"/>
    <lineage>
        <taxon>Eukaryota</taxon>
        <taxon>Viridiplantae</taxon>
        <taxon>Streptophyta</taxon>
        <taxon>Embryophyta</taxon>
        <taxon>Tracheophyta</taxon>
        <taxon>Spermatophyta</taxon>
        <taxon>Magnoliopsida</taxon>
        <taxon>eudicotyledons</taxon>
        <taxon>Gunneridae</taxon>
        <taxon>Pentapetalae</taxon>
        <taxon>asterids</taxon>
        <taxon>campanulids</taxon>
        <taxon>Asterales</taxon>
        <taxon>Asteraceae</taxon>
        <taxon>Cichorioideae</taxon>
        <taxon>Cichorieae</taxon>
        <taxon>Cichoriinae</taxon>
        <taxon>Cichorium</taxon>
    </lineage>
</organism>
<proteinExistence type="predicted"/>
<dbReference type="Proteomes" id="UP001055811">
    <property type="component" value="Linkage Group LG06"/>
</dbReference>
<sequence>MAFSCFILFETIGSVGGTFSLAGIFGVLGVVLRYMCECWRVLQLNTAVNTSFTTSGGKGTSLHHHRQPPCPSKSAATTRTRARKLSGNYAPDSSSSPSSSSLRSLSHGQSFSPGNPDSPSKTPPSTPSTSPPLSFFLPTFRSPSPPITLMRESASTTTDLTSLRLTITSKLLTLPESSRCTKATRITTSGLPLSTATTFRWRRTMVLR</sequence>
<dbReference type="EMBL" id="CM042014">
    <property type="protein sequence ID" value="KAI3723304.1"/>
    <property type="molecule type" value="Genomic_DNA"/>
</dbReference>
<accession>A0ACB9BMR1</accession>
<evidence type="ECO:0000313" key="1">
    <source>
        <dbReference type="EMBL" id="KAI3723304.1"/>
    </source>
</evidence>
<evidence type="ECO:0000313" key="2">
    <source>
        <dbReference type="Proteomes" id="UP001055811"/>
    </source>
</evidence>